<dbReference type="NCBIfam" id="TIGR00787">
    <property type="entry name" value="dctP"/>
    <property type="match status" value="1"/>
</dbReference>
<dbReference type="InterPro" id="IPR038404">
    <property type="entry name" value="TRAP_DctP_sf"/>
</dbReference>
<comment type="caution">
    <text evidence="5">The sequence shown here is derived from an EMBL/GenBank/DDBJ whole genome shotgun (WGS) entry which is preliminary data.</text>
</comment>
<evidence type="ECO:0000256" key="2">
    <source>
        <dbReference type="ARBA" id="ARBA00022448"/>
    </source>
</evidence>
<reference evidence="5" key="1">
    <citation type="submission" date="2021-11" db="EMBL/GenBank/DDBJ databases">
        <title>Halomonas sp., isolated from a coastal aquaculture zone in Dongshan Bay.</title>
        <authorList>
            <person name="Lin W."/>
        </authorList>
    </citation>
    <scope>NUCLEOTIDE SEQUENCE</scope>
    <source>
        <strain evidence="5">Yzlin-01</strain>
    </source>
</reference>
<evidence type="ECO:0000313" key="5">
    <source>
        <dbReference type="EMBL" id="MCS2609613.1"/>
    </source>
</evidence>
<keyword evidence="6" id="KW-1185">Reference proteome</keyword>
<sequence length="328" mass="36326">MSKYAKLKNTLAAAILIATPALAQADTLRLANVVAESAKEAGIEFKRLVEEKTNSELEISLFPDNQLGDDRVVLESTIFGDIDIGIASTSPLANLVPDFYLFDAPFLFLSSEQAYATLDGEVGQQILDSLESKGLKGLAFWENGFRNYTGNGHEVAEPSDLAGMKVRTMENQVHLAAWRALGANPTPMAFSELFTALQQGTVDSQENPLSVIDSNRFLEVQDYVSLTQHVYTPFVVFMNLERYNALDESQQQAIHEAVEAATAFQRERSQALEAEVVERFSEQSGVTVTELTPEQKALWQQAMLDADIYSMVGSMMDHPEYLEQLLNN</sequence>
<dbReference type="NCBIfam" id="NF037995">
    <property type="entry name" value="TRAP_S1"/>
    <property type="match status" value="1"/>
</dbReference>
<dbReference type="Proteomes" id="UP001165542">
    <property type="component" value="Unassembled WGS sequence"/>
</dbReference>
<organism evidence="5 6">
    <name type="scientific">Halomonas dongshanensis</name>
    <dbReference type="NCBI Taxonomy" id="2890835"/>
    <lineage>
        <taxon>Bacteria</taxon>
        <taxon>Pseudomonadati</taxon>
        <taxon>Pseudomonadota</taxon>
        <taxon>Gammaproteobacteria</taxon>
        <taxon>Oceanospirillales</taxon>
        <taxon>Halomonadaceae</taxon>
        <taxon>Halomonas</taxon>
    </lineage>
</organism>
<feature type="signal peptide" evidence="4">
    <location>
        <begin position="1"/>
        <end position="23"/>
    </location>
</feature>
<keyword evidence="2" id="KW-0813">Transport</keyword>
<dbReference type="InterPro" id="IPR004682">
    <property type="entry name" value="TRAP_DctP"/>
</dbReference>
<keyword evidence="3 4" id="KW-0732">Signal</keyword>
<protein>
    <submittedName>
        <fullName evidence="5">DctP family TRAP transporter solute-binding subunit</fullName>
    </submittedName>
</protein>
<dbReference type="Gene3D" id="3.40.190.170">
    <property type="entry name" value="Bacterial extracellular solute-binding protein, family 7"/>
    <property type="match status" value="1"/>
</dbReference>
<accession>A0ABT2EDG6</accession>
<dbReference type="PANTHER" id="PTHR33376:SF7">
    <property type="entry name" value="C4-DICARBOXYLATE-BINDING PROTEIN DCTB"/>
    <property type="match status" value="1"/>
</dbReference>
<feature type="chain" id="PRO_5045248868" evidence="4">
    <location>
        <begin position="24"/>
        <end position="328"/>
    </location>
</feature>
<dbReference type="RefSeq" id="WP_259036122.1">
    <property type="nucleotide sequence ID" value="NZ_JAJISC010000004.1"/>
</dbReference>
<dbReference type="Pfam" id="PF03480">
    <property type="entry name" value="DctP"/>
    <property type="match status" value="1"/>
</dbReference>
<dbReference type="InterPro" id="IPR018389">
    <property type="entry name" value="DctP_fam"/>
</dbReference>
<name>A0ABT2EDG6_9GAMM</name>
<proteinExistence type="inferred from homology"/>
<dbReference type="PIRSF" id="PIRSF006470">
    <property type="entry name" value="DctB"/>
    <property type="match status" value="1"/>
</dbReference>
<dbReference type="PANTHER" id="PTHR33376">
    <property type="match status" value="1"/>
</dbReference>
<evidence type="ECO:0000256" key="3">
    <source>
        <dbReference type="ARBA" id="ARBA00022729"/>
    </source>
</evidence>
<evidence type="ECO:0000313" key="6">
    <source>
        <dbReference type="Proteomes" id="UP001165542"/>
    </source>
</evidence>
<comment type="similarity">
    <text evidence="1">Belongs to the bacterial solute-binding protein 7 family.</text>
</comment>
<evidence type="ECO:0000256" key="4">
    <source>
        <dbReference type="SAM" id="SignalP"/>
    </source>
</evidence>
<evidence type="ECO:0000256" key="1">
    <source>
        <dbReference type="ARBA" id="ARBA00009023"/>
    </source>
</evidence>
<dbReference type="EMBL" id="JAJISC010000004">
    <property type="protein sequence ID" value="MCS2609613.1"/>
    <property type="molecule type" value="Genomic_DNA"/>
</dbReference>
<gene>
    <name evidence="5" type="ORF">LLY24_09830</name>
</gene>